<dbReference type="InterPro" id="IPR006061">
    <property type="entry name" value="SBP_1_CS"/>
</dbReference>
<comment type="caution">
    <text evidence="5">The sequence shown here is derived from an EMBL/GenBank/DDBJ whole genome shotgun (WGS) entry which is preliminary data.</text>
</comment>
<dbReference type="InterPro" id="IPR050490">
    <property type="entry name" value="Bact_solute-bd_prot1"/>
</dbReference>
<dbReference type="SUPFAM" id="SSF53850">
    <property type="entry name" value="Periplasmic binding protein-like II"/>
    <property type="match status" value="1"/>
</dbReference>
<feature type="signal peptide" evidence="4">
    <location>
        <begin position="1"/>
        <end position="23"/>
    </location>
</feature>
<dbReference type="PANTHER" id="PTHR43649:SF12">
    <property type="entry name" value="DIACETYLCHITOBIOSE BINDING PROTEIN DASA"/>
    <property type="match status" value="1"/>
</dbReference>
<reference evidence="6" key="1">
    <citation type="journal article" date="2019" name="Int. J. Syst. Evol. Microbiol.">
        <title>The Global Catalogue of Microorganisms (GCM) 10K type strain sequencing project: providing services to taxonomists for standard genome sequencing and annotation.</title>
        <authorList>
            <consortium name="The Broad Institute Genomics Platform"/>
            <consortium name="The Broad Institute Genome Sequencing Center for Infectious Disease"/>
            <person name="Wu L."/>
            <person name="Ma J."/>
        </authorList>
    </citation>
    <scope>NUCLEOTIDE SEQUENCE [LARGE SCALE GENOMIC DNA]</scope>
    <source>
        <strain evidence="6">CCUG 53270</strain>
    </source>
</reference>
<feature type="chain" id="PRO_5046597302" evidence="4">
    <location>
        <begin position="24"/>
        <end position="439"/>
    </location>
</feature>
<dbReference type="InterPro" id="IPR006059">
    <property type="entry name" value="SBP"/>
</dbReference>
<organism evidence="5 6">
    <name type="scientific">Paenibacillus vulneris</name>
    <dbReference type="NCBI Taxonomy" id="1133364"/>
    <lineage>
        <taxon>Bacteria</taxon>
        <taxon>Bacillati</taxon>
        <taxon>Bacillota</taxon>
        <taxon>Bacilli</taxon>
        <taxon>Bacillales</taxon>
        <taxon>Paenibacillaceae</taxon>
        <taxon>Paenibacillus</taxon>
    </lineage>
</organism>
<evidence type="ECO:0000256" key="3">
    <source>
        <dbReference type="ARBA" id="ARBA00022729"/>
    </source>
</evidence>
<proteinExistence type="inferred from homology"/>
<dbReference type="Gene3D" id="3.40.190.10">
    <property type="entry name" value="Periplasmic binding protein-like II"/>
    <property type="match status" value="1"/>
</dbReference>
<evidence type="ECO:0000256" key="2">
    <source>
        <dbReference type="ARBA" id="ARBA00022448"/>
    </source>
</evidence>
<keyword evidence="6" id="KW-1185">Reference proteome</keyword>
<dbReference type="Proteomes" id="UP001597180">
    <property type="component" value="Unassembled WGS sequence"/>
</dbReference>
<name>A0ABW3UF28_9BACL</name>
<dbReference type="Pfam" id="PF01547">
    <property type="entry name" value="SBP_bac_1"/>
    <property type="match status" value="1"/>
</dbReference>
<evidence type="ECO:0000256" key="4">
    <source>
        <dbReference type="SAM" id="SignalP"/>
    </source>
</evidence>
<protein>
    <submittedName>
        <fullName evidence="5">ABC transporter substrate-binding protein</fullName>
    </submittedName>
</protein>
<evidence type="ECO:0000313" key="6">
    <source>
        <dbReference type="Proteomes" id="UP001597180"/>
    </source>
</evidence>
<dbReference type="EMBL" id="JBHTLU010000006">
    <property type="protein sequence ID" value="MFD1218822.1"/>
    <property type="molecule type" value="Genomic_DNA"/>
</dbReference>
<accession>A0ABW3UF28</accession>
<evidence type="ECO:0000256" key="1">
    <source>
        <dbReference type="ARBA" id="ARBA00008520"/>
    </source>
</evidence>
<dbReference type="PANTHER" id="PTHR43649">
    <property type="entry name" value="ARABINOSE-BINDING PROTEIN-RELATED"/>
    <property type="match status" value="1"/>
</dbReference>
<dbReference type="PROSITE" id="PS01037">
    <property type="entry name" value="SBP_BACTERIAL_1"/>
    <property type="match status" value="1"/>
</dbReference>
<gene>
    <name evidence="5" type="ORF">ACFQ4B_01715</name>
</gene>
<dbReference type="PROSITE" id="PS51257">
    <property type="entry name" value="PROKAR_LIPOPROTEIN"/>
    <property type="match status" value="1"/>
</dbReference>
<keyword evidence="2" id="KW-0813">Transport</keyword>
<keyword evidence="3 4" id="KW-0732">Signal</keyword>
<comment type="similarity">
    <text evidence="1">Belongs to the bacterial solute-binding protein 1 family.</text>
</comment>
<dbReference type="RefSeq" id="WP_345587658.1">
    <property type="nucleotide sequence ID" value="NZ_BAABJG010000012.1"/>
</dbReference>
<sequence>MGKGIQISLAALSSVLAVTFISACSKQSAPDNENPQVKHEPVTLKFYTGDKDYEEKFRTEVEAKVKQKYPYISFEFQGADQGKEIQDLVLAGDSPDIYYQGISALNEKLVKFNLQYDLTELIKKSNLDLSRIDPAYLDIIKNASASYGAGLYGLPVNAYTPVLYYNKDIFDKFGIPYPKDGMTWDDAYALAQKLTRYEDGVQYRGMTMNFIYLLDNNQLGAPYLHASEDKSAVNTDAWKSIFSTLTRFYRFPMNTPMDERSRVKEVNSFMKERVSAMHADVTAAAESFPDDFTSWDMVSLPTMKEAPGTNAQINPRFYYLISASKHKEEAFKVLELVLSDEMQMQASKSGKATVLKNPAIQQAFGQEFSKLKGKHTEALYVNKPVQATPARDSKLVTVPVTTPLNKEFNNVLTGKKDVNTALRDLEETINKAIIAEKQK</sequence>
<evidence type="ECO:0000313" key="5">
    <source>
        <dbReference type="EMBL" id="MFD1218822.1"/>
    </source>
</evidence>